<evidence type="ECO:0000256" key="2">
    <source>
        <dbReference type="SAM" id="SignalP"/>
    </source>
</evidence>
<keyword evidence="1" id="KW-1133">Transmembrane helix</keyword>
<gene>
    <name evidence="3" type="ORF">E4T88_16625</name>
</gene>
<dbReference type="EMBL" id="SPPK01000008">
    <property type="protein sequence ID" value="TFU86911.1"/>
    <property type="molecule type" value="Genomic_DNA"/>
</dbReference>
<dbReference type="OrthoDB" id="1110630at2"/>
<evidence type="ECO:0008006" key="5">
    <source>
        <dbReference type="Google" id="ProtNLM"/>
    </source>
</evidence>
<dbReference type="GO" id="GO:0004553">
    <property type="term" value="F:hydrolase activity, hydrolyzing O-glycosyl compounds"/>
    <property type="evidence" value="ECO:0007669"/>
    <property type="project" value="UniProtKB-ARBA"/>
</dbReference>
<dbReference type="InterPro" id="IPR013320">
    <property type="entry name" value="ConA-like_dom_sf"/>
</dbReference>
<comment type="caution">
    <text evidence="3">The sequence shown here is derived from an EMBL/GenBank/DDBJ whole genome shotgun (WGS) entry which is preliminary data.</text>
</comment>
<keyword evidence="2" id="KW-0732">Signal</keyword>
<accession>A0A4Y9IIB8</accession>
<dbReference type="InterPro" id="IPR051677">
    <property type="entry name" value="AfsR-DnrI-RedD_regulator"/>
</dbReference>
<dbReference type="AlphaFoldDB" id="A0A4Y9IIB8"/>
<feature type="chain" id="PRO_5021301184" description="DNA-binding transcriptional activator" evidence="2">
    <location>
        <begin position="23"/>
        <end position="867"/>
    </location>
</feature>
<dbReference type="RefSeq" id="WP_135107416.1">
    <property type="nucleotide sequence ID" value="NZ_JADGKW010000008.1"/>
</dbReference>
<dbReference type="Proteomes" id="UP000298285">
    <property type="component" value="Unassembled WGS sequence"/>
</dbReference>
<dbReference type="SUPFAM" id="SSF50965">
    <property type="entry name" value="Galactose oxidase, central domain"/>
    <property type="match status" value="1"/>
</dbReference>
<feature type="signal peptide" evidence="2">
    <location>
        <begin position="1"/>
        <end position="22"/>
    </location>
</feature>
<name>A0A4Y9IIB8_9BACT</name>
<dbReference type="InterPro" id="IPR015915">
    <property type="entry name" value="Kelch-typ_b-propeller"/>
</dbReference>
<reference evidence="3 4" key="1">
    <citation type="submission" date="2019-03" db="EMBL/GenBank/DDBJ databases">
        <title>Diversity of the mouse oral microbiome.</title>
        <authorList>
            <person name="Joseph S."/>
            <person name="Aduse-Opoku J."/>
            <person name="Curtis M."/>
            <person name="Wade W."/>
            <person name="Hashim A."/>
        </authorList>
    </citation>
    <scope>NUCLEOTIDE SEQUENCE [LARGE SCALE GENOMIC DNA]</scope>
    <source>
        <strain evidence="3 4">P11</strain>
    </source>
</reference>
<keyword evidence="1" id="KW-0812">Transmembrane</keyword>
<dbReference type="GO" id="GO:0003677">
    <property type="term" value="F:DNA binding"/>
    <property type="evidence" value="ECO:0007669"/>
    <property type="project" value="TreeGrafter"/>
</dbReference>
<protein>
    <recommendedName>
        <fullName evidence="5">DNA-binding transcriptional activator</fullName>
    </recommendedName>
</protein>
<evidence type="ECO:0000313" key="3">
    <source>
        <dbReference type="EMBL" id="TFU86911.1"/>
    </source>
</evidence>
<evidence type="ECO:0000256" key="1">
    <source>
        <dbReference type="SAM" id="Phobius"/>
    </source>
</evidence>
<feature type="transmembrane region" description="Helical" evidence="1">
    <location>
        <begin position="571"/>
        <end position="591"/>
    </location>
</feature>
<dbReference type="PANTHER" id="PTHR35807">
    <property type="entry name" value="TRANSCRIPTIONAL REGULATOR REDD-RELATED"/>
    <property type="match status" value="1"/>
</dbReference>
<organism evidence="3 4">
    <name type="scientific">Dysgonomonas mossii</name>
    <dbReference type="NCBI Taxonomy" id="163665"/>
    <lineage>
        <taxon>Bacteria</taxon>
        <taxon>Pseudomonadati</taxon>
        <taxon>Bacteroidota</taxon>
        <taxon>Bacteroidia</taxon>
        <taxon>Bacteroidales</taxon>
        <taxon>Dysgonomonadaceae</taxon>
        <taxon>Dysgonomonas</taxon>
    </lineage>
</organism>
<dbReference type="SUPFAM" id="SSF49899">
    <property type="entry name" value="Concanavalin A-like lectins/glucanases"/>
    <property type="match status" value="1"/>
</dbReference>
<dbReference type="Gene3D" id="2.120.10.80">
    <property type="entry name" value="Kelch-type beta propeller"/>
    <property type="match status" value="1"/>
</dbReference>
<evidence type="ECO:0000313" key="4">
    <source>
        <dbReference type="Proteomes" id="UP000298285"/>
    </source>
</evidence>
<dbReference type="GO" id="GO:0005975">
    <property type="term" value="P:carbohydrate metabolic process"/>
    <property type="evidence" value="ECO:0007669"/>
    <property type="project" value="UniProtKB-ARBA"/>
</dbReference>
<proteinExistence type="predicted"/>
<dbReference type="GO" id="GO:0006355">
    <property type="term" value="P:regulation of DNA-templated transcription"/>
    <property type="evidence" value="ECO:0007669"/>
    <property type="project" value="TreeGrafter"/>
</dbReference>
<keyword evidence="1" id="KW-0472">Membrane</keyword>
<dbReference type="PANTHER" id="PTHR35807:SF1">
    <property type="entry name" value="TRANSCRIPTIONAL REGULATOR REDD"/>
    <property type="match status" value="1"/>
</dbReference>
<sequence length="867" mass="100480">MRKILLLALILSLFLSKINVFAQINDQSHYSGLTFIAHTKNQDERTGLNLTTKRAMKYSEEGFSLEFDLKLREELHTYGYVCRIVSNNSESFDIISHLLESNLRFLLTKADKVIETSSIRDSIGIVKDKWLKVKLSFNKENIKILIDNNEQTIEQPLINFADIKIYFGANKDTHFYTNDVPPMTIRNIVIRDSKNVVKHKWELSTHNRNEVYDEITKEQAIADNPIWEIDKHTQWSKVASFTLNTNGTNVNPLPQLAYDSILGRVFIVTRDRIYTYHIDNNQTDTIKPQRGYPYFRVGSSSQLVFDSKHNKLISYNPDLPKLNFYDFEKNEWSEQSIVEIDTRQHHNRFIDCKNDRLVVFGGYGIHRYNAQLSMIGINDTAKWHIESLDSVVQPRYLSALCNLDEKNFLVLGGYGSVSGKQEESPRNYYDLYKININTKEYIRLWSFLNDKNHYTFSNSMVADIDANKIYALTYNNDRYYSALYLSAFDINTENPSMQVLSDSIKYNFLDIKSYCDLFLYRKTSSLYALVQQELVSGESTVIEIYSLAFPPLSKDYIHTYEASKKGSNSPVFSLVIVIAIISVLFIVIFYYRKKRMGEVAVPEEDIDYQHRPRKERSSVMFQKSAVYLLGGFRIYDRNGENITGEFSPTIKQIMVYLLLNSIKNDKGTTSQRLDETFWFGMDKDSASNNRRVNIRKLRLLLQDIGNIEIINKNSYWYLSIGDNTTCDYSEISLLLDQLQKNPFDKGIISQIVDIASSGPLLPNINTEWADDFKSEFSTKLVNALLEVINGHEMADNPKLLLKISDVILIHDNIDEDAIRIKCKVLYQMKQKGLSKQSYDKFCEDYVRLLNTKPDFSYEDIISSLTKN</sequence>
<dbReference type="InterPro" id="IPR011043">
    <property type="entry name" value="Gal_Oxase/kelch_b-propeller"/>
</dbReference>